<name>A0A1X6YBA8_9RHOB</name>
<accession>A0A1X6YBA8</accession>
<protein>
    <submittedName>
        <fullName evidence="1">Uncharacterized protein</fullName>
    </submittedName>
</protein>
<reference evidence="1 2" key="1">
    <citation type="submission" date="2017-03" db="EMBL/GenBank/DDBJ databases">
        <authorList>
            <person name="Afonso C.L."/>
            <person name="Miller P.J."/>
            <person name="Scott M.A."/>
            <person name="Spackman E."/>
            <person name="Goraichik I."/>
            <person name="Dimitrov K.M."/>
            <person name="Suarez D.L."/>
            <person name="Swayne D.E."/>
        </authorList>
    </citation>
    <scope>NUCLEOTIDE SEQUENCE [LARGE SCALE GENOMIC DNA]</scope>
    <source>
        <strain evidence="1 2">CECT 7450</strain>
    </source>
</reference>
<evidence type="ECO:0000313" key="2">
    <source>
        <dbReference type="Proteomes" id="UP000193061"/>
    </source>
</evidence>
<gene>
    <name evidence="1" type="ORF">ROA7450_00266</name>
</gene>
<evidence type="ECO:0000313" key="1">
    <source>
        <dbReference type="EMBL" id="SLN14341.1"/>
    </source>
</evidence>
<proteinExistence type="predicted"/>
<dbReference type="Proteomes" id="UP000193061">
    <property type="component" value="Unassembled WGS sequence"/>
</dbReference>
<dbReference type="AlphaFoldDB" id="A0A1X6YBA8"/>
<sequence>MQKFQSHFNLQNFVSTHIFNYSHFDVERNKINRARLKMNRPKANVCSNHFLTA</sequence>
<dbReference type="EMBL" id="FWFX01000001">
    <property type="protein sequence ID" value="SLN14341.1"/>
    <property type="molecule type" value="Genomic_DNA"/>
</dbReference>
<keyword evidence="2" id="KW-1185">Reference proteome</keyword>
<organism evidence="1 2">
    <name type="scientific">Roseovarius albus</name>
    <dbReference type="NCBI Taxonomy" id="1247867"/>
    <lineage>
        <taxon>Bacteria</taxon>
        <taxon>Pseudomonadati</taxon>
        <taxon>Pseudomonadota</taxon>
        <taxon>Alphaproteobacteria</taxon>
        <taxon>Rhodobacterales</taxon>
        <taxon>Roseobacteraceae</taxon>
        <taxon>Roseovarius</taxon>
    </lineage>
</organism>